<evidence type="ECO:0000313" key="7">
    <source>
        <dbReference type="Proteomes" id="UP000294662"/>
    </source>
</evidence>
<comment type="similarity">
    <text evidence="1">Belongs to the HpcH/HpaI aldolase family.</text>
</comment>
<dbReference type="EMBL" id="SMFP01000009">
    <property type="protein sequence ID" value="TDE36712.1"/>
    <property type="molecule type" value="Genomic_DNA"/>
</dbReference>
<dbReference type="Pfam" id="PF03328">
    <property type="entry name" value="HpcH_HpaI"/>
    <property type="match status" value="1"/>
</dbReference>
<feature type="domain" description="HpcH/HpaI aldolase/citrate lyase" evidence="5">
    <location>
        <begin position="54"/>
        <end position="267"/>
    </location>
</feature>
<dbReference type="InterPro" id="IPR005000">
    <property type="entry name" value="Aldolase/citrate-lyase_domain"/>
</dbReference>
<dbReference type="GO" id="GO:0016832">
    <property type="term" value="F:aldehyde-lyase activity"/>
    <property type="evidence" value="ECO:0007669"/>
    <property type="project" value="TreeGrafter"/>
</dbReference>
<evidence type="ECO:0000256" key="2">
    <source>
        <dbReference type="ARBA" id="ARBA00022723"/>
    </source>
</evidence>
<dbReference type="PANTHER" id="PTHR30502">
    <property type="entry name" value="2-KETO-3-DEOXY-L-RHAMNONATE ALDOLASE"/>
    <property type="match status" value="1"/>
</dbReference>
<evidence type="ECO:0000313" key="6">
    <source>
        <dbReference type="EMBL" id="TDE36712.1"/>
    </source>
</evidence>
<dbReference type="Gene3D" id="3.20.20.60">
    <property type="entry name" value="Phosphoenolpyruvate-binding domains"/>
    <property type="match status" value="1"/>
</dbReference>
<feature type="region of interest" description="Disordered" evidence="4">
    <location>
        <begin position="1"/>
        <end position="30"/>
    </location>
</feature>
<dbReference type="PANTHER" id="PTHR30502:SF0">
    <property type="entry name" value="PHOSPHOENOLPYRUVATE CARBOXYLASE FAMILY PROTEIN"/>
    <property type="match status" value="1"/>
</dbReference>
<dbReference type="GO" id="GO:0046872">
    <property type="term" value="F:metal ion binding"/>
    <property type="evidence" value="ECO:0007669"/>
    <property type="project" value="UniProtKB-KW"/>
</dbReference>
<feature type="compositionally biased region" description="Polar residues" evidence="4">
    <location>
        <begin position="1"/>
        <end position="10"/>
    </location>
</feature>
<evidence type="ECO:0000256" key="1">
    <source>
        <dbReference type="ARBA" id="ARBA00005568"/>
    </source>
</evidence>
<keyword evidence="7" id="KW-1185">Reference proteome</keyword>
<gene>
    <name evidence="6" type="ORF">E1B25_14455</name>
</gene>
<evidence type="ECO:0000259" key="5">
    <source>
        <dbReference type="Pfam" id="PF03328"/>
    </source>
</evidence>
<dbReference type="Proteomes" id="UP000294662">
    <property type="component" value="Unassembled WGS sequence"/>
</dbReference>
<evidence type="ECO:0000256" key="4">
    <source>
        <dbReference type="SAM" id="MobiDB-lite"/>
    </source>
</evidence>
<comment type="caution">
    <text evidence="6">The sequence shown here is derived from an EMBL/GenBank/DDBJ whole genome shotgun (WGS) entry which is preliminary data.</text>
</comment>
<dbReference type="InterPro" id="IPR050251">
    <property type="entry name" value="HpcH-HpaI_aldolase"/>
</dbReference>
<dbReference type="InterPro" id="IPR015813">
    <property type="entry name" value="Pyrv/PenolPyrv_kinase-like_dom"/>
</dbReference>
<evidence type="ECO:0000256" key="3">
    <source>
        <dbReference type="ARBA" id="ARBA00023239"/>
    </source>
</evidence>
<reference evidence="6 7" key="1">
    <citation type="submission" date="2019-03" db="EMBL/GenBank/DDBJ databases">
        <authorList>
            <person name="Zhang S."/>
        </authorList>
    </citation>
    <scope>NUCLEOTIDE SEQUENCE [LARGE SCALE GENOMIC DNA]</scope>
    <source>
        <strain evidence="6 7">S4J41</strain>
    </source>
</reference>
<accession>A0A4R5EQ04</accession>
<proteinExistence type="inferred from homology"/>
<dbReference type="AlphaFoldDB" id="A0A4R5EQ04"/>
<dbReference type="OrthoDB" id="9802624at2"/>
<organism evidence="6 7">
    <name type="scientific">Antarcticimicrobium sediminis</name>
    <dbReference type="NCBI Taxonomy" id="2546227"/>
    <lineage>
        <taxon>Bacteria</taxon>
        <taxon>Pseudomonadati</taxon>
        <taxon>Pseudomonadota</taxon>
        <taxon>Alphaproteobacteria</taxon>
        <taxon>Rhodobacterales</taxon>
        <taxon>Paracoccaceae</taxon>
        <taxon>Antarcticimicrobium</taxon>
    </lineage>
</organism>
<sequence length="290" mass="30460">MIAWSPSCTRPRQAISAGITPPNKTNNRETPVMSDIAADQLRSHLKAGEPVELFWFSTGSPALVEIAAAAKPQAIMLDAQHGLWTREGLEWTAGQLEGRVPLLIRTTDLGAPAVTSALDAGAIGVLAPMVETADQALAFVAAARFAPEGRRSGGGIRPLKSDFARYYMESRAQTVVGVMIETRAALENVEQIAAVPGLDFLFIGTGDLALSMGEFPVPSPAYEAALTHVREVAAAAGLPCGIFTGDEVDARRRIKEGFSIAVSANDISVVAKGFATAAPLRDTGPDRPAA</sequence>
<dbReference type="SUPFAM" id="SSF51621">
    <property type="entry name" value="Phosphoenolpyruvate/pyruvate domain"/>
    <property type="match status" value="1"/>
</dbReference>
<name>A0A4R5EQ04_9RHOB</name>
<dbReference type="InterPro" id="IPR040442">
    <property type="entry name" value="Pyrv_kinase-like_dom_sf"/>
</dbReference>
<dbReference type="GO" id="GO:0005737">
    <property type="term" value="C:cytoplasm"/>
    <property type="evidence" value="ECO:0007669"/>
    <property type="project" value="TreeGrafter"/>
</dbReference>
<keyword evidence="3" id="KW-0456">Lyase</keyword>
<keyword evidence="2" id="KW-0479">Metal-binding</keyword>
<protein>
    <submittedName>
        <fullName evidence="6">Aldolase</fullName>
    </submittedName>
</protein>